<dbReference type="Proteomes" id="UP001500187">
    <property type="component" value="Unassembled WGS sequence"/>
</dbReference>
<proteinExistence type="inferred from homology"/>
<keyword evidence="8 10" id="KW-0378">Hydrolase</keyword>
<evidence type="ECO:0000256" key="1">
    <source>
        <dbReference type="ARBA" id="ARBA00000077"/>
    </source>
</evidence>
<feature type="domain" description="RNase H type-1" evidence="12">
    <location>
        <begin position="1"/>
        <end position="141"/>
    </location>
</feature>
<evidence type="ECO:0000256" key="11">
    <source>
        <dbReference type="SAM" id="MobiDB-lite"/>
    </source>
</evidence>
<sequence>MTHEIVAAADGSALGNPGPAGWAWYIDADTWAAGGWEHGTNNMGELKAVLDLFEATAHVPERPLKVLCDSQYVVNSLTKWMPGWKKKGWKKSDGKPVLNVELMKELDAALEGRTYTFEWVKGHSGHPLNEAADSLANAAAQAFSKGQAPKTGPGFGKTKNLTAPHASSGESTATAKLEKPVTDGVELDADLQLAAVRQLEHQLASPSTYGSRSLLSGLLSEDLTWVTPAGRVLDRTTVLEHRERAFALTGQGTPVEATLLGEGAALLVSRVETARGAVLRSSVWHVNKAGHWKLRYRQETAASSATSPQT</sequence>
<reference evidence="14" key="1">
    <citation type="journal article" date="2019" name="Int. J. Syst. Evol. Microbiol.">
        <title>The Global Catalogue of Microorganisms (GCM) 10K type strain sequencing project: providing services to taxonomists for standard genome sequencing and annotation.</title>
        <authorList>
            <consortium name="The Broad Institute Genomics Platform"/>
            <consortium name="The Broad Institute Genome Sequencing Center for Infectious Disease"/>
            <person name="Wu L."/>
            <person name="Ma J."/>
        </authorList>
    </citation>
    <scope>NUCLEOTIDE SEQUENCE [LARGE SCALE GENOMIC DNA]</scope>
    <source>
        <strain evidence="14">JCM 18541</strain>
    </source>
</reference>
<feature type="binding site" evidence="10">
    <location>
        <position position="10"/>
    </location>
    <ligand>
        <name>Mg(2+)</name>
        <dbReference type="ChEBI" id="CHEBI:18420"/>
        <label>2</label>
    </ligand>
</feature>
<feature type="binding site" evidence="10">
    <location>
        <position position="133"/>
    </location>
    <ligand>
        <name>Mg(2+)</name>
        <dbReference type="ChEBI" id="CHEBI:18420"/>
        <label>2</label>
    </ligand>
</feature>
<dbReference type="InterPro" id="IPR027843">
    <property type="entry name" value="DUF4440"/>
</dbReference>
<feature type="binding site" evidence="10">
    <location>
        <position position="10"/>
    </location>
    <ligand>
        <name>Mg(2+)</name>
        <dbReference type="ChEBI" id="CHEBI:18420"/>
        <label>1</label>
    </ligand>
</feature>
<evidence type="ECO:0000256" key="9">
    <source>
        <dbReference type="ARBA" id="ARBA00022842"/>
    </source>
</evidence>
<comment type="catalytic activity">
    <reaction evidence="1 10">
        <text>Endonucleolytic cleavage to 5'-phosphomonoester.</text>
        <dbReference type="EC" id="3.1.26.4"/>
    </reaction>
</comment>
<dbReference type="EMBL" id="BAABKP010000001">
    <property type="protein sequence ID" value="GAA4788541.1"/>
    <property type="molecule type" value="Genomic_DNA"/>
</dbReference>
<comment type="caution">
    <text evidence="13">The sequence shown here is derived from an EMBL/GenBank/DDBJ whole genome shotgun (WGS) entry which is preliminary data.</text>
</comment>
<dbReference type="CDD" id="cd09278">
    <property type="entry name" value="RNase_HI_prokaryote_like"/>
    <property type="match status" value="1"/>
</dbReference>
<dbReference type="InterPro" id="IPR032710">
    <property type="entry name" value="NTF2-like_dom_sf"/>
</dbReference>
<dbReference type="EC" id="3.1.26.4" evidence="4 10"/>
<dbReference type="Gene3D" id="3.30.420.10">
    <property type="entry name" value="Ribonuclease H-like superfamily/Ribonuclease H"/>
    <property type="match status" value="1"/>
</dbReference>
<keyword evidence="6 10" id="KW-0479">Metal-binding</keyword>
<feature type="binding site" evidence="10">
    <location>
        <position position="45"/>
    </location>
    <ligand>
        <name>Mg(2+)</name>
        <dbReference type="ChEBI" id="CHEBI:18420"/>
        <label>1</label>
    </ligand>
</feature>
<accession>A0ABP9B3M1</accession>
<evidence type="ECO:0000256" key="6">
    <source>
        <dbReference type="ARBA" id="ARBA00022723"/>
    </source>
</evidence>
<name>A0ABP9B3M1_9MICC</name>
<protein>
    <recommendedName>
        <fullName evidence="4 10">Ribonuclease H</fullName>
        <shortName evidence="10">RNase H</shortName>
        <ecNumber evidence="4 10">3.1.26.4</ecNumber>
    </recommendedName>
</protein>
<evidence type="ECO:0000256" key="7">
    <source>
        <dbReference type="ARBA" id="ARBA00022759"/>
    </source>
</evidence>
<keyword evidence="14" id="KW-1185">Reference proteome</keyword>
<evidence type="ECO:0000256" key="4">
    <source>
        <dbReference type="ARBA" id="ARBA00012180"/>
    </source>
</evidence>
<evidence type="ECO:0000313" key="14">
    <source>
        <dbReference type="Proteomes" id="UP001500187"/>
    </source>
</evidence>
<dbReference type="InterPro" id="IPR022892">
    <property type="entry name" value="RNaseHI"/>
</dbReference>
<evidence type="ECO:0000256" key="8">
    <source>
        <dbReference type="ARBA" id="ARBA00022801"/>
    </source>
</evidence>
<comment type="subunit">
    <text evidence="3 10">Monomer.</text>
</comment>
<evidence type="ECO:0000256" key="3">
    <source>
        <dbReference type="ARBA" id="ARBA00011245"/>
    </source>
</evidence>
<dbReference type="InterPro" id="IPR002156">
    <property type="entry name" value="RNaseH_domain"/>
</dbReference>
<dbReference type="PANTHER" id="PTHR10642">
    <property type="entry name" value="RIBONUCLEASE H1"/>
    <property type="match status" value="1"/>
</dbReference>
<evidence type="ECO:0000256" key="10">
    <source>
        <dbReference type="HAMAP-Rule" id="MF_00042"/>
    </source>
</evidence>
<evidence type="ECO:0000259" key="12">
    <source>
        <dbReference type="PROSITE" id="PS50879"/>
    </source>
</evidence>
<dbReference type="PROSITE" id="PS50879">
    <property type="entry name" value="RNASE_H_1"/>
    <property type="match status" value="1"/>
</dbReference>
<dbReference type="SUPFAM" id="SSF54427">
    <property type="entry name" value="NTF2-like"/>
    <property type="match status" value="1"/>
</dbReference>
<dbReference type="InterPro" id="IPR036397">
    <property type="entry name" value="RNaseH_sf"/>
</dbReference>
<keyword evidence="10" id="KW-0963">Cytoplasm</keyword>
<dbReference type="Gene3D" id="3.10.450.50">
    <property type="match status" value="1"/>
</dbReference>
<evidence type="ECO:0000256" key="5">
    <source>
        <dbReference type="ARBA" id="ARBA00022722"/>
    </source>
</evidence>
<dbReference type="Pfam" id="PF14534">
    <property type="entry name" value="DUF4440"/>
    <property type="match status" value="1"/>
</dbReference>
<feature type="binding site" evidence="10">
    <location>
        <position position="69"/>
    </location>
    <ligand>
        <name>Mg(2+)</name>
        <dbReference type="ChEBI" id="CHEBI:18420"/>
        <label>1</label>
    </ligand>
</feature>
<dbReference type="Pfam" id="PF00075">
    <property type="entry name" value="RNase_H"/>
    <property type="match status" value="1"/>
</dbReference>
<dbReference type="PANTHER" id="PTHR10642:SF26">
    <property type="entry name" value="RIBONUCLEASE H1"/>
    <property type="match status" value="1"/>
</dbReference>
<dbReference type="RefSeq" id="WP_345443842.1">
    <property type="nucleotide sequence ID" value="NZ_BAABKP010000001.1"/>
</dbReference>
<evidence type="ECO:0000313" key="13">
    <source>
        <dbReference type="EMBL" id="GAA4788541.1"/>
    </source>
</evidence>
<dbReference type="InterPro" id="IPR012337">
    <property type="entry name" value="RNaseH-like_sf"/>
</dbReference>
<feature type="region of interest" description="Disordered" evidence="11">
    <location>
        <begin position="145"/>
        <end position="176"/>
    </location>
</feature>
<dbReference type="InterPro" id="IPR050092">
    <property type="entry name" value="RNase_H"/>
</dbReference>
<keyword evidence="5 10" id="KW-0540">Nuclease</keyword>
<dbReference type="SUPFAM" id="SSF53098">
    <property type="entry name" value="Ribonuclease H-like"/>
    <property type="match status" value="1"/>
</dbReference>
<gene>
    <name evidence="10" type="primary">rnhA</name>
    <name evidence="13" type="ORF">GCM10023352_02900</name>
</gene>
<organism evidence="13 14">
    <name type="scientific">Rothia endophytica</name>
    <dbReference type="NCBI Taxonomy" id="1324766"/>
    <lineage>
        <taxon>Bacteria</taxon>
        <taxon>Bacillati</taxon>
        <taxon>Actinomycetota</taxon>
        <taxon>Actinomycetes</taxon>
        <taxon>Micrococcales</taxon>
        <taxon>Micrococcaceae</taxon>
        <taxon>Rothia</taxon>
    </lineage>
</organism>
<comment type="cofactor">
    <cofactor evidence="10">
        <name>Mg(2+)</name>
        <dbReference type="ChEBI" id="CHEBI:18420"/>
    </cofactor>
    <text evidence="10">Binds 1 Mg(2+) ion per subunit. May bind a second metal ion at a regulatory site, or after substrate binding.</text>
</comment>
<evidence type="ECO:0000256" key="2">
    <source>
        <dbReference type="ARBA" id="ARBA00005300"/>
    </source>
</evidence>
<comment type="similarity">
    <text evidence="2 10">Belongs to the RNase H family.</text>
</comment>
<comment type="subcellular location">
    <subcellularLocation>
        <location evidence="10">Cytoplasm</location>
    </subcellularLocation>
</comment>
<keyword evidence="7 10" id="KW-0255">Endonuclease</keyword>
<comment type="function">
    <text evidence="10">Endonuclease that specifically degrades the RNA of RNA-DNA hybrids.</text>
</comment>
<keyword evidence="9 10" id="KW-0460">Magnesium</keyword>
<dbReference type="HAMAP" id="MF_00042">
    <property type="entry name" value="RNase_H"/>
    <property type="match status" value="1"/>
</dbReference>